<keyword evidence="1" id="KW-0732">Signal</keyword>
<dbReference type="EMBL" id="CP141769">
    <property type="protein sequence ID" value="WRS38271.1"/>
    <property type="molecule type" value="Genomic_DNA"/>
</dbReference>
<organism evidence="2 3">
    <name type="scientific">Thiobacillus sedimenti</name>
    <dbReference type="NCBI Taxonomy" id="3110231"/>
    <lineage>
        <taxon>Bacteria</taxon>
        <taxon>Pseudomonadati</taxon>
        <taxon>Pseudomonadota</taxon>
        <taxon>Betaproteobacteria</taxon>
        <taxon>Nitrosomonadales</taxon>
        <taxon>Thiobacillaceae</taxon>
        <taxon>Thiobacillus</taxon>
    </lineage>
</organism>
<proteinExistence type="predicted"/>
<dbReference type="Gene3D" id="1.20.120.1490">
    <property type="match status" value="1"/>
</dbReference>
<dbReference type="Proteomes" id="UP001334732">
    <property type="component" value="Chromosome"/>
</dbReference>
<evidence type="ECO:0000313" key="3">
    <source>
        <dbReference type="Proteomes" id="UP001334732"/>
    </source>
</evidence>
<dbReference type="RefSeq" id="WP_296768654.1">
    <property type="nucleotide sequence ID" value="NZ_CP141769.1"/>
</dbReference>
<accession>A0ABZ1CGD5</accession>
<protein>
    <submittedName>
        <fullName evidence="2">Spy/CpxP family protein refolding chaperone</fullName>
    </submittedName>
</protein>
<dbReference type="Pfam" id="PF07813">
    <property type="entry name" value="LTXXQ"/>
    <property type="match status" value="1"/>
</dbReference>
<evidence type="ECO:0000313" key="2">
    <source>
        <dbReference type="EMBL" id="WRS38271.1"/>
    </source>
</evidence>
<name>A0ABZ1CGD5_9PROT</name>
<keyword evidence="3" id="KW-1185">Reference proteome</keyword>
<sequence>MKKIVLAGLTVLSLTAPAAFAQQALYPCQGYGCGMMMGPGMMGGYGMGPGMMGGYGMGPGMMGGYGMGPGMMGGYGMGPGMMGGYGMGPGMMGGYGYGGPYSGGPDLTKEQAEKIDKIRDDLAKKEAPLMQQIFEERRKLQDMYSSGADPAALDQAYRKTTDLERQVFNARADAQKRMNAVLTKEQRERMQRMQRGYGYGHDMWDWD</sequence>
<feature type="signal peptide" evidence="1">
    <location>
        <begin position="1"/>
        <end position="21"/>
    </location>
</feature>
<gene>
    <name evidence="2" type="ORF">VA613_09625</name>
</gene>
<feature type="chain" id="PRO_5046567073" evidence="1">
    <location>
        <begin position="22"/>
        <end position="207"/>
    </location>
</feature>
<evidence type="ECO:0000256" key="1">
    <source>
        <dbReference type="SAM" id="SignalP"/>
    </source>
</evidence>
<dbReference type="InterPro" id="IPR012899">
    <property type="entry name" value="LTXXQ"/>
</dbReference>
<reference evidence="2 3" key="1">
    <citation type="submission" date="2023-12" db="EMBL/GenBank/DDBJ databases">
        <title>Thiobacillus sedimentum sp. nov., a chemolithoautotrophic sulfur-oxidizing bacterium isolated from freshwater sediment.</title>
        <authorList>
            <person name="Luo J."/>
            <person name="Dai C."/>
        </authorList>
    </citation>
    <scope>NUCLEOTIDE SEQUENCE [LARGE SCALE GENOMIC DNA]</scope>
    <source>
        <strain evidence="2 3">SCUT-2</strain>
    </source>
</reference>